<dbReference type="InterPro" id="IPR041577">
    <property type="entry name" value="RT_RNaseH_2"/>
</dbReference>
<evidence type="ECO:0000256" key="12">
    <source>
        <dbReference type="ARBA" id="ARBA00023125"/>
    </source>
</evidence>
<dbReference type="InterPro" id="IPR000477">
    <property type="entry name" value="RT_dom"/>
</dbReference>
<dbReference type="SUPFAM" id="SSF57756">
    <property type="entry name" value="Retrovirus zinc finger-like domains"/>
    <property type="match status" value="1"/>
</dbReference>
<reference evidence="17" key="1">
    <citation type="journal article" date="2015" name="Nat. Genet.">
        <title>The pineapple genome and the evolution of CAM photosynthesis.</title>
        <authorList>
            <person name="Ming R."/>
            <person name="VanBuren R."/>
            <person name="Wai C.M."/>
            <person name="Tang H."/>
            <person name="Schatz M.C."/>
            <person name="Bowers J.E."/>
            <person name="Lyons E."/>
            <person name="Wang M.L."/>
            <person name="Chen J."/>
            <person name="Biggers E."/>
            <person name="Zhang J."/>
            <person name="Huang L."/>
            <person name="Zhang L."/>
            <person name="Miao W."/>
            <person name="Zhang J."/>
            <person name="Ye Z."/>
            <person name="Miao C."/>
            <person name="Lin Z."/>
            <person name="Wang H."/>
            <person name="Zhou H."/>
            <person name="Yim W.C."/>
            <person name="Priest H.D."/>
            <person name="Zheng C."/>
            <person name="Woodhouse M."/>
            <person name="Edger P.P."/>
            <person name="Guyot R."/>
            <person name="Guo H.B."/>
            <person name="Guo H."/>
            <person name="Zheng G."/>
            <person name="Singh R."/>
            <person name="Sharma A."/>
            <person name="Min X."/>
            <person name="Zheng Y."/>
            <person name="Lee H."/>
            <person name="Gurtowski J."/>
            <person name="Sedlazeck F.J."/>
            <person name="Harkess A."/>
            <person name="McKain M.R."/>
            <person name="Liao Z."/>
            <person name="Fang J."/>
            <person name="Liu J."/>
            <person name="Zhang X."/>
            <person name="Zhang Q."/>
            <person name="Hu W."/>
            <person name="Qin Y."/>
            <person name="Wang K."/>
            <person name="Chen L.Y."/>
            <person name="Shirley N."/>
            <person name="Lin Y.R."/>
            <person name="Liu L.Y."/>
            <person name="Hernandez A.G."/>
            <person name="Wright C.L."/>
            <person name="Bulone V."/>
            <person name="Tuskan G.A."/>
            <person name="Heath K."/>
            <person name="Zee F."/>
            <person name="Moore P.H."/>
            <person name="Sunkar R."/>
            <person name="Leebens-Mack J.H."/>
            <person name="Mockler T."/>
            <person name="Bennetzen J.L."/>
            <person name="Freeling M."/>
            <person name="Sankoff D."/>
            <person name="Paterson A.H."/>
            <person name="Zhu X."/>
            <person name="Yang X."/>
            <person name="Smith J.A."/>
            <person name="Cushman J.C."/>
            <person name="Paull R.E."/>
            <person name="Yu Q."/>
        </authorList>
    </citation>
    <scope>NUCLEOTIDE SEQUENCE [LARGE SCALE GENOMIC DNA]</scope>
    <source>
        <strain evidence="17">cv. F153</strain>
    </source>
</reference>
<evidence type="ECO:0000313" key="17">
    <source>
        <dbReference type="Proteomes" id="UP000515123"/>
    </source>
</evidence>
<proteinExistence type="predicted"/>
<feature type="compositionally biased region" description="Polar residues" evidence="14">
    <location>
        <begin position="370"/>
        <end position="384"/>
    </location>
</feature>
<keyword evidence="11" id="KW-0695">RNA-directed DNA polymerase</keyword>
<dbReference type="Pfam" id="PF08284">
    <property type="entry name" value="RVP_2"/>
    <property type="match status" value="1"/>
</dbReference>
<dbReference type="PROSITE" id="PS50158">
    <property type="entry name" value="ZF_CCHC"/>
    <property type="match status" value="1"/>
</dbReference>
<dbReference type="PANTHER" id="PTHR24559:SF444">
    <property type="entry name" value="REVERSE TRANSCRIPTASE DOMAIN-CONTAINING PROTEIN"/>
    <property type="match status" value="1"/>
</dbReference>
<keyword evidence="9" id="KW-0694">RNA-binding</keyword>
<evidence type="ECO:0000256" key="5">
    <source>
        <dbReference type="ARBA" id="ARBA00022750"/>
    </source>
</evidence>
<dbReference type="Gene3D" id="4.10.60.10">
    <property type="entry name" value="Zinc finger, CCHC-type"/>
    <property type="match status" value="1"/>
</dbReference>
<dbReference type="GeneID" id="109704960"/>
<feature type="region of interest" description="Disordered" evidence="14">
    <location>
        <begin position="1"/>
        <end position="24"/>
    </location>
</feature>
<dbReference type="SMART" id="SM00343">
    <property type="entry name" value="ZnF_C2HC"/>
    <property type="match status" value="1"/>
</dbReference>
<keyword evidence="13" id="KW-0862">Zinc</keyword>
<evidence type="ECO:0000259" key="15">
    <source>
        <dbReference type="PROSITE" id="PS50158"/>
    </source>
</evidence>
<dbReference type="FunFam" id="3.30.70.270:FF:000020">
    <property type="entry name" value="Transposon Tf2-6 polyprotein-like Protein"/>
    <property type="match status" value="1"/>
</dbReference>
<keyword evidence="13" id="KW-0863">Zinc-finger</keyword>
<dbReference type="GO" id="GO:0003964">
    <property type="term" value="F:RNA-directed DNA polymerase activity"/>
    <property type="evidence" value="ECO:0007669"/>
    <property type="project" value="UniProtKB-KW"/>
</dbReference>
<evidence type="ECO:0000259" key="16">
    <source>
        <dbReference type="PROSITE" id="PS50878"/>
    </source>
</evidence>
<dbReference type="Pfam" id="PF03732">
    <property type="entry name" value="Retrotrans_gag"/>
    <property type="match status" value="1"/>
</dbReference>
<gene>
    <name evidence="18" type="primary">LOC109704960</name>
</gene>
<evidence type="ECO:0000313" key="18">
    <source>
        <dbReference type="RefSeq" id="XP_020081308.1"/>
    </source>
</evidence>
<dbReference type="AlphaFoldDB" id="A0A6P5EIF0"/>
<feature type="domain" description="Reverse transcriptase" evidence="16">
    <location>
        <begin position="661"/>
        <end position="840"/>
    </location>
</feature>
<dbReference type="Gene3D" id="3.10.10.10">
    <property type="entry name" value="HIV Type 1 Reverse Transcriptase, subunit A, domain 1"/>
    <property type="match status" value="1"/>
</dbReference>
<feature type="region of interest" description="Disordered" evidence="14">
    <location>
        <begin position="286"/>
        <end position="327"/>
    </location>
</feature>
<dbReference type="Gene3D" id="3.30.70.270">
    <property type="match status" value="2"/>
</dbReference>
<dbReference type="Pfam" id="PF00078">
    <property type="entry name" value="RVT_1"/>
    <property type="match status" value="1"/>
</dbReference>
<dbReference type="GO" id="GO:0008270">
    <property type="term" value="F:zinc ion binding"/>
    <property type="evidence" value="ECO:0007669"/>
    <property type="project" value="UniProtKB-KW"/>
</dbReference>
<evidence type="ECO:0000256" key="7">
    <source>
        <dbReference type="ARBA" id="ARBA00022801"/>
    </source>
</evidence>
<sequence>MPPRRATRSTPASPSEVPEQSGYDEVQELRAQVSALVGAMQRQEEHIKSLQDLMSRQATTAAPGSQDVPVSEAPTIVPPVSPIVPPVVSAPSGSDVTALEAERARFIKVLEAFMRFNPPMFDGKEADPWIVETWLTAMEALFEDIYTLERDKVPLAAHCFEKDAQIWWQKAKKKRASNLLPLTWEEFREMLFMEYFPDSDKRKMKEDFRKLRQGNRSVREYEREFTHLVNCVPGMVHTDRDRAECFERGLRPDIFRTVNALKLKTFEEVLDRALWVERGNAIARDERESFEREREREKGKKRTTSDAGGQLSSKRPPRYPRSQSRYQGPPRCVICGGNHRPMACPQREGKCFKCGQPGHMIRDCPRGASPAQSTASVQSPSRQRSGLPPAMLAGRSFVPRQYEPCRPAPSTRMDTPRSAPSGRVFAAQAEEPAVVDDVVAGIVLLYGTRSRALFDTGASHSFISSSFAKTHDIEISDSADAWWVYAPEHTFSVHEVCAACPVQIGDWIMPADLLVLSRMKGFDVILGMDWLTKYYATIDCESKVITFREPGQKEVVYWVCKSSLFALTVSSTRARKLISSGCAAYLATVVETQKELPALSDIPVVREFPDVFPAELPGLPPDRKIEFVIDLVTGTAPISKAPYRMAPAELRELKAQLQDLMDKGFVKPSVSPWGAPVLFVKKKDGTLRLCIDYRELNKITIKNKYPLPRIDDLFDQLQGSRVYSKIDLQSGYHQLKIKPEDVHKTAFRTRYGHYEFTVMPFGLTNAPAAFMDLMNRIFKPLLDQCVVVFIDDILIFSRSNEEHEEHLRTVMQILREKQLYAKLKKCEFWLREVAFLGHVISEGGVAVDPKKVEAIKDWPRPTTVPEIRSFLGLAGYYRRFVEGFAKITTPLTRLTHKGTKYVWSEECDRSFRELKERLTSTPILALPISGESFVIYSDASYSGLGCVLVTPRPETTTNFQHKDEAFRLSSLQTKLGLPMVEVCPYGYSVQAGMAHTDVAQKYVQLWTVQVATPAQSTPLELDPSEPYRAHSSPNE</sequence>
<reference evidence="18" key="2">
    <citation type="submission" date="2025-08" db="UniProtKB">
        <authorList>
            <consortium name="RefSeq"/>
        </authorList>
    </citation>
    <scope>IDENTIFICATION</scope>
    <source>
        <tissue evidence="18">Leaf</tissue>
    </source>
</reference>
<dbReference type="InterPro" id="IPR005162">
    <property type="entry name" value="Retrotrans_gag_dom"/>
</dbReference>
<dbReference type="GO" id="GO:0003723">
    <property type="term" value="F:RNA binding"/>
    <property type="evidence" value="ECO:0007669"/>
    <property type="project" value="UniProtKB-KW"/>
</dbReference>
<feature type="compositionally biased region" description="Basic and acidic residues" evidence="14">
    <location>
        <begin position="286"/>
        <end position="298"/>
    </location>
</feature>
<feature type="region of interest" description="Disordered" evidence="14">
    <location>
        <begin position="401"/>
        <end position="420"/>
    </location>
</feature>
<accession>A0A6P5EIF0</accession>
<keyword evidence="6" id="KW-0255">Endonuclease</keyword>
<name>A0A6P5EIF0_ANACO</name>
<dbReference type="GO" id="GO:0004190">
    <property type="term" value="F:aspartic-type endopeptidase activity"/>
    <property type="evidence" value="ECO:0007669"/>
    <property type="project" value="UniProtKB-KW"/>
</dbReference>
<keyword evidence="8" id="KW-0460">Magnesium</keyword>
<keyword evidence="12" id="KW-0238">DNA-binding</keyword>
<dbReference type="InterPro" id="IPR043128">
    <property type="entry name" value="Rev_trsase/Diguanyl_cyclase"/>
</dbReference>
<dbReference type="GO" id="GO:0015074">
    <property type="term" value="P:DNA integration"/>
    <property type="evidence" value="ECO:0007669"/>
    <property type="project" value="UniProtKB-KW"/>
</dbReference>
<dbReference type="InterPro" id="IPR053134">
    <property type="entry name" value="RNA-dir_DNA_polymerase"/>
</dbReference>
<evidence type="ECO:0000256" key="3">
    <source>
        <dbReference type="ARBA" id="ARBA00022695"/>
    </source>
</evidence>
<dbReference type="Gene3D" id="2.40.70.10">
    <property type="entry name" value="Acid Proteases"/>
    <property type="match status" value="1"/>
</dbReference>
<keyword evidence="1" id="KW-0645">Protease</keyword>
<dbReference type="FunFam" id="3.10.10.10:FF:000007">
    <property type="entry name" value="Retrovirus-related Pol polyprotein from transposon 17.6-like Protein"/>
    <property type="match status" value="1"/>
</dbReference>
<dbReference type="RefSeq" id="XP_020081308.1">
    <property type="nucleotide sequence ID" value="XM_020225719.1"/>
</dbReference>
<evidence type="ECO:0000256" key="13">
    <source>
        <dbReference type="PROSITE-ProRule" id="PRU00047"/>
    </source>
</evidence>
<dbReference type="InterPro" id="IPR021109">
    <property type="entry name" value="Peptidase_aspartic_dom_sf"/>
</dbReference>
<dbReference type="SUPFAM" id="SSF56672">
    <property type="entry name" value="DNA/RNA polymerases"/>
    <property type="match status" value="1"/>
</dbReference>
<keyword evidence="7" id="KW-0378">Hydrolase</keyword>
<dbReference type="GO" id="GO:0003677">
    <property type="term" value="F:DNA binding"/>
    <property type="evidence" value="ECO:0007669"/>
    <property type="project" value="UniProtKB-KW"/>
</dbReference>
<protein>
    <submittedName>
        <fullName evidence="18">Uncharacterized protein LOC109704960</fullName>
    </submittedName>
</protein>
<dbReference type="Proteomes" id="UP000515123">
    <property type="component" value="Unplaced"/>
</dbReference>
<dbReference type="Pfam" id="PF00098">
    <property type="entry name" value="zf-CCHC"/>
    <property type="match status" value="1"/>
</dbReference>
<dbReference type="OrthoDB" id="782414at2759"/>
<organism evidence="17 18">
    <name type="scientific">Ananas comosus</name>
    <name type="common">Pineapple</name>
    <name type="synonym">Ananas ananas</name>
    <dbReference type="NCBI Taxonomy" id="4615"/>
    <lineage>
        <taxon>Eukaryota</taxon>
        <taxon>Viridiplantae</taxon>
        <taxon>Streptophyta</taxon>
        <taxon>Embryophyta</taxon>
        <taxon>Tracheophyta</taxon>
        <taxon>Spermatophyta</taxon>
        <taxon>Magnoliopsida</taxon>
        <taxon>Liliopsida</taxon>
        <taxon>Poales</taxon>
        <taxon>Bromeliaceae</taxon>
        <taxon>Bromelioideae</taxon>
        <taxon>Ananas</taxon>
    </lineage>
</organism>
<evidence type="ECO:0000256" key="10">
    <source>
        <dbReference type="ARBA" id="ARBA00022908"/>
    </source>
</evidence>
<evidence type="ECO:0000256" key="6">
    <source>
        <dbReference type="ARBA" id="ARBA00022759"/>
    </source>
</evidence>
<dbReference type="GO" id="GO:0004519">
    <property type="term" value="F:endonuclease activity"/>
    <property type="evidence" value="ECO:0007669"/>
    <property type="project" value="UniProtKB-KW"/>
</dbReference>
<keyword evidence="13" id="KW-0479">Metal-binding</keyword>
<dbReference type="InterPro" id="IPR001969">
    <property type="entry name" value="Aspartic_peptidase_AS"/>
</dbReference>
<evidence type="ECO:0000256" key="11">
    <source>
        <dbReference type="ARBA" id="ARBA00022918"/>
    </source>
</evidence>
<dbReference type="CDD" id="cd01647">
    <property type="entry name" value="RT_LTR"/>
    <property type="match status" value="1"/>
</dbReference>
<keyword evidence="17" id="KW-1185">Reference proteome</keyword>
<keyword evidence="5" id="KW-0064">Aspartyl protease</keyword>
<dbReference type="InterPro" id="IPR043502">
    <property type="entry name" value="DNA/RNA_pol_sf"/>
</dbReference>
<keyword evidence="3" id="KW-0548">Nucleotidyltransferase</keyword>
<dbReference type="InterPro" id="IPR001878">
    <property type="entry name" value="Znf_CCHC"/>
</dbReference>
<feature type="domain" description="CCHC-type" evidence="15">
    <location>
        <begin position="350"/>
        <end position="366"/>
    </location>
</feature>
<dbReference type="InterPro" id="IPR036875">
    <property type="entry name" value="Znf_CCHC_sf"/>
</dbReference>
<evidence type="ECO:0000256" key="2">
    <source>
        <dbReference type="ARBA" id="ARBA00022679"/>
    </source>
</evidence>
<dbReference type="PROSITE" id="PS50878">
    <property type="entry name" value="RT_POL"/>
    <property type="match status" value="1"/>
</dbReference>
<dbReference type="GO" id="GO:0006508">
    <property type="term" value="P:proteolysis"/>
    <property type="evidence" value="ECO:0007669"/>
    <property type="project" value="UniProtKB-KW"/>
</dbReference>
<evidence type="ECO:0000256" key="4">
    <source>
        <dbReference type="ARBA" id="ARBA00022722"/>
    </source>
</evidence>
<dbReference type="CDD" id="cd00303">
    <property type="entry name" value="retropepsin_like"/>
    <property type="match status" value="1"/>
</dbReference>
<feature type="region of interest" description="Disordered" evidence="14">
    <location>
        <begin position="365"/>
        <end position="391"/>
    </location>
</feature>
<dbReference type="PROSITE" id="PS00141">
    <property type="entry name" value="ASP_PROTEASE"/>
    <property type="match status" value="1"/>
</dbReference>
<dbReference type="PANTHER" id="PTHR24559">
    <property type="entry name" value="TRANSPOSON TY3-I GAG-POL POLYPROTEIN"/>
    <property type="match status" value="1"/>
</dbReference>
<keyword evidence="2" id="KW-0808">Transferase</keyword>
<dbReference type="Pfam" id="PF17919">
    <property type="entry name" value="RT_RNaseH_2"/>
    <property type="match status" value="1"/>
</dbReference>
<dbReference type="SUPFAM" id="SSF50630">
    <property type="entry name" value="Acid proteases"/>
    <property type="match status" value="1"/>
</dbReference>
<keyword evidence="10" id="KW-0229">DNA integration</keyword>
<evidence type="ECO:0000256" key="1">
    <source>
        <dbReference type="ARBA" id="ARBA00022670"/>
    </source>
</evidence>
<evidence type="ECO:0000256" key="14">
    <source>
        <dbReference type="SAM" id="MobiDB-lite"/>
    </source>
</evidence>
<evidence type="ECO:0000256" key="8">
    <source>
        <dbReference type="ARBA" id="ARBA00022842"/>
    </source>
</evidence>
<keyword evidence="4" id="KW-0540">Nuclease</keyword>
<evidence type="ECO:0000256" key="9">
    <source>
        <dbReference type="ARBA" id="ARBA00022884"/>
    </source>
</evidence>